<dbReference type="InterPro" id="IPR021858">
    <property type="entry name" value="Fun_TF"/>
</dbReference>
<dbReference type="InParanoid" id="W3XJZ1"/>
<dbReference type="GeneID" id="19265180"/>
<evidence type="ECO:0008006" key="5">
    <source>
        <dbReference type="Google" id="ProtNLM"/>
    </source>
</evidence>
<organism evidence="3 4">
    <name type="scientific">Pestalotiopsis fici (strain W106-1 / CGMCC3.15140)</name>
    <dbReference type="NCBI Taxonomy" id="1229662"/>
    <lineage>
        <taxon>Eukaryota</taxon>
        <taxon>Fungi</taxon>
        <taxon>Dikarya</taxon>
        <taxon>Ascomycota</taxon>
        <taxon>Pezizomycotina</taxon>
        <taxon>Sordariomycetes</taxon>
        <taxon>Xylariomycetidae</taxon>
        <taxon>Amphisphaeriales</taxon>
        <taxon>Sporocadaceae</taxon>
        <taxon>Pestalotiopsis</taxon>
    </lineage>
</organism>
<accession>W3XJZ1</accession>
<dbReference type="OrthoDB" id="4158087at2759"/>
<dbReference type="PANTHER" id="PTHR37540:SF5">
    <property type="entry name" value="TRANSCRIPTION FACTOR DOMAIN-CONTAINING PROTEIN"/>
    <property type="match status" value="1"/>
</dbReference>
<dbReference type="AlphaFoldDB" id="W3XJZ1"/>
<gene>
    <name evidence="3" type="ORF">PFICI_00167</name>
</gene>
<dbReference type="Pfam" id="PF11951">
    <property type="entry name" value="Fungal_trans_2"/>
    <property type="match status" value="1"/>
</dbReference>
<evidence type="ECO:0000313" key="4">
    <source>
        <dbReference type="Proteomes" id="UP000030651"/>
    </source>
</evidence>
<dbReference type="OMA" id="CRVDIGW"/>
<dbReference type="PANTHER" id="PTHR37540">
    <property type="entry name" value="TRANSCRIPTION FACTOR (ACR-2), PUTATIVE-RELATED-RELATED"/>
    <property type="match status" value="1"/>
</dbReference>
<dbReference type="eggNOG" id="ENOG502SSBS">
    <property type="taxonomic scope" value="Eukaryota"/>
</dbReference>
<name>W3XJZ1_PESFW</name>
<dbReference type="KEGG" id="pfy:PFICI_00167"/>
<evidence type="ECO:0000313" key="3">
    <source>
        <dbReference type="EMBL" id="ETS86339.1"/>
    </source>
</evidence>
<feature type="region of interest" description="Disordered" evidence="2">
    <location>
        <begin position="31"/>
        <end position="60"/>
    </location>
</feature>
<evidence type="ECO:0000256" key="1">
    <source>
        <dbReference type="ARBA" id="ARBA00023242"/>
    </source>
</evidence>
<keyword evidence="4" id="KW-1185">Reference proteome</keyword>
<reference evidence="4" key="1">
    <citation type="journal article" date="2015" name="BMC Genomics">
        <title>Genomic and transcriptomic analysis of the endophytic fungus Pestalotiopsis fici reveals its lifestyle and high potential for synthesis of natural products.</title>
        <authorList>
            <person name="Wang X."/>
            <person name="Zhang X."/>
            <person name="Liu L."/>
            <person name="Xiang M."/>
            <person name="Wang W."/>
            <person name="Sun X."/>
            <person name="Che Y."/>
            <person name="Guo L."/>
            <person name="Liu G."/>
            <person name="Guo L."/>
            <person name="Wang C."/>
            <person name="Yin W.B."/>
            <person name="Stadler M."/>
            <person name="Zhang X."/>
            <person name="Liu X."/>
        </authorList>
    </citation>
    <scope>NUCLEOTIDE SEQUENCE [LARGE SCALE GENOMIC DNA]</scope>
    <source>
        <strain evidence="4">W106-1 / CGMCC3.15140</strain>
    </source>
</reference>
<dbReference type="HOGENOM" id="CLU_023254_0_2_1"/>
<proteinExistence type="predicted"/>
<keyword evidence="1" id="KW-0539">Nucleus</keyword>
<evidence type="ECO:0000256" key="2">
    <source>
        <dbReference type="SAM" id="MobiDB-lite"/>
    </source>
</evidence>
<feature type="compositionally biased region" description="Basic residues" evidence="2">
    <location>
        <begin position="34"/>
        <end position="47"/>
    </location>
</feature>
<dbReference type="Proteomes" id="UP000030651">
    <property type="component" value="Unassembled WGS sequence"/>
</dbReference>
<dbReference type="EMBL" id="KI912109">
    <property type="protein sequence ID" value="ETS86339.1"/>
    <property type="molecule type" value="Genomic_DNA"/>
</dbReference>
<dbReference type="RefSeq" id="XP_007826939.1">
    <property type="nucleotide sequence ID" value="XM_007828748.1"/>
</dbReference>
<sequence>MTDSGLRFITVAGGEKPDAASRKNIRSHVMVGKNRGKKFPNRKRKSKVQTAAEDPREPAGTLSRSIIASLTAVPPKFGSALSTIHFANDVQPREVEIVLRFCSILGKSNSELRRCIEWERRQHNWLPTLSFDPALLHASIFVSRRYFHTVAPRNYSTNNQADLPHLLQALRLLRENIAQKSDVIPLTTVITVLCLAMDANMMGDMNTAMSHMKALRQLIDMHGGVGAMRAHRTIWDEITLNKLIRCDIAIILGGGSRNTFYDSITASEPFTPYPSRVEGPLEMGSPTGTVSEAITLKTPATFPGNKPDELARAWRAISDLCMMMDSASVQKKPIPFQIFLDTMAAVIYRLLAMDFDPNSASEILRIGLLIFSYNTYIQWQVLGVSYSAVAAEFKDCLINIDSLQLDSSLALWLVMVGSTMIFDETDDCWLKPLLRRWTKRISLNHGMIGM</sequence>
<protein>
    <recommendedName>
        <fullName evidence="5">Transcription factor domain-containing protein</fullName>
    </recommendedName>
</protein>